<protein>
    <recommendedName>
        <fullName evidence="4">SSD domain-containing protein</fullName>
    </recommendedName>
</protein>
<sequence length="888" mass="95900">MEAYAPPAPAARAPGGEKRSSSFFGSSPKAGKDAAAVADDEKPSRIERYADKINGAITGAFFSLGHGIAASPRKAALCALALCLVCAGGIGYPGLENESRSEKLWIPADTQAQDDKAYVDNYFGAEARFGEVIIKRADGTSVLTPATLNSMQTLVDKIEAASVVYDGATISWTDQCYYVGSTCFIEHLNNAFSSTTDRDTASEIIAKVNLASIPNVVTSGTIDLDKVAGGITYSSGSVTEASALRISFLTKVHETLVDGRWEDPRGEAYERVLLDIFEAGVDGLELSYIVSRSFSDEFGDAITGDLVLLQAAFVLILGYATLMLSKWDEGCVGTRLSVTLAGIVAVGMAIASSYGFCSYCGLFYSPLMNVLPFLLLGIGVDDMFVIVTQYDLLSQDSTYRDGDLRTRIGRAMGVAGASITVTSMTDMFAFLIGSNTSLPALRNFCFYAAAGVFFVFVYQCTWFAAWLTIDEWRREKNKRDVCCCCVGTKSPCLACCDKRKDGKTRVQHFMGESLGGTLTKPWAKGLVVGVFTAIAIVGFVGCARMKIEADVNDFIPEGSYLKDWLSDSDYYFTKVGDAIALYTNNIQINTAENSKVLRLAVAAFKGDAYVSADATYDWVTAWDADGTRGTVDTAYSYSSLKTWLDGSGAAYANDVKWVDSSNPASGIYSARVRGNHVKTATSDEKVKSMDSLRATLSGVAGNGDGRVFAYSASWLNYEQYKTIEEEALRNISSTMAVMVAIIAFLLVNPKAVLVVCLCLCLIIINIIGYMYFWDLNFDSVTIIMLIIALGLSVDYAAHIGRAYLETRGFPDERLKACLNNMGAAVFNGAFSTFLAVAVLGGSQSYVFITFFRQLFLCITLGLSHGLILLPVLMSLVNPKPYAQHTAAY</sequence>
<dbReference type="PROSITE" id="PS50156">
    <property type="entry name" value="SSD"/>
    <property type="match status" value="1"/>
</dbReference>
<dbReference type="InterPro" id="IPR000731">
    <property type="entry name" value="SSD"/>
</dbReference>
<feature type="transmembrane region" description="Helical" evidence="3">
    <location>
        <begin position="411"/>
        <end position="432"/>
    </location>
</feature>
<gene>
    <name evidence="5" type="ORF">MPUS1402_LOCUS11514</name>
</gene>
<feature type="transmembrane region" description="Helical" evidence="3">
    <location>
        <begin position="845"/>
        <end position="869"/>
    </location>
</feature>
<feature type="transmembrane region" description="Helical" evidence="3">
    <location>
        <begin position="370"/>
        <end position="390"/>
    </location>
</feature>
<keyword evidence="3" id="KW-0472">Membrane</keyword>
<evidence type="ECO:0000256" key="1">
    <source>
        <dbReference type="ARBA" id="ARBA00005585"/>
    </source>
</evidence>
<evidence type="ECO:0000259" key="4">
    <source>
        <dbReference type="PROSITE" id="PS50156"/>
    </source>
</evidence>
<dbReference type="Pfam" id="PF12349">
    <property type="entry name" value="Sterol-sensing"/>
    <property type="match status" value="1"/>
</dbReference>
<feature type="compositionally biased region" description="Low complexity" evidence="2">
    <location>
        <begin position="1"/>
        <end position="14"/>
    </location>
</feature>
<evidence type="ECO:0000256" key="2">
    <source>
        <dbReference type="SAM" id="MobiDB-lite"/>
    </source>
</evidence>
<feature type="region of interest" description="Disordered" evidence="2">
    <location>
        <begin position="1"/>
        <end position="41"/>
    </location>
</feature>
<feature type="domain" description="SSD" evidence="4">
    <location>
        <begin position="305"/>
        <end position="469"/>
    </location>
</feature>
<feature type="transmembrane region" description="Helical" evidence="3">
    <location>
        <begin position="779"/>
        <end position="797"/>
    </location>
</feature>
<name>A0A7R9TZJ9_MICPS</name>
<feature type="transmembrane region" description="Helical" evidence="3">
    <location>
        <begin position="336"/>
        <end position="364"/>
    </location>
</feature>
<feature type="transmembrane region" description="Helical" evidence="3">
    <location>
        <begin position="306"/>
        <end position="324"/>
    </location>
</feature>
<feature type="transmembrane region" description="Helical" evidence="3">
    <location>
        <begin position="444"/>
        <end position="469"/>
    </location>
</feature>
<proteinExistence type="inferred from homology"/>
<evidence type="ECO:0000256" key="3">
    <source>
        <dbReference type="SAM" id="Phobius"/>
    </source>
</evidence>
<reference evidence="5" key="1">
    <citation type="submission" date="2021-01" db="EMBL/GenBank/DDBJ databases">
        <authorList>
            <person name="Corre E."/>
            <person name="Pelletier E."/>
            <person name="Niang G."/>
            <person name="Scheremetjew M."/>
            <person name="Finn R."/>
            <person name="Kale V."/>
            <person name="Holt S."/>
            <person name="Cochrane G."/>
            <person name="Meng A."/>
            <person name="Brown T."/>
            <person name="Cohen L."/>
        </authorList>
    </citation>
    <scope>NUCLEOTIDE SEQUENCE</scope>
    <source>
        <strain evidence="5">RCC1614</strain>
    </source>
</reference>
<comment type="similarity">
    <text evidence="1">Belongs to the patched family.</text>
</comment>
<dbReference type="EMBL" id="HBDY01015185">
    <property type="protein sequence ID" value="CAD8249054.1"/>
    <property type="molecule type" value="Transcribed_RNA"/>
</dbReference>
<dbReference type="PANTHER" id="PTHR10796:SF92">
    <property type="entry name" value="PATCHED-RELATED, ISOFORM A"/>
    <property type="match status" value="1"/>
</dbReference>
<dbReference type="InterPro" id="IPR053958">
    <property type="entry name" value="HMGCR/SNAP/NPC1-like_SSD"/>
</dbReference>
<organism evidence="5">
    <name type="scientific">Micromonas pusilla</name>
    <name type="common">Picoplanktonic green alga</name>
    <name type="synonym">Chromulina pusilla</name>
    <dbReference type="NCBI Taxonomy" id="38833"/>
    <lineage>
        <taxon>Eukaryota</taxon>
        <taxon>Viridiplantae</taxon>
        <taxon>Chlorophyta</taxon>
        <taxon>Mamiellophyceae</taxon>
        <taxon>Mamiellales</taxon>
        <taxon>Mamiellaceae</taxon>
        <taxon>Micromonas</taxon>
    </lineage>
</organism>
<keyword evidence="3" id="KW-0812">Transmembrane</keyword>
<feature type="transmembrane region" description="Helical" evidence="3">
    <location>
        <begin position="727"/>
        <end position="747"/>
    </location>
</feature>
<dbReference type="PANTHER" id="PTHR10796">
    <property type="entry name" value="PATCHED-RELATED"/>
    <property type="match status" value="1"/>
</dbReference>
<dbReference type="GO" id="GO:0016020">
    <property type="term" value="C:membrane"/>
    <property type="evidence" value="ECO:0007669"/>
    <property type="project" value="TreeGrafter"/>
</dbReference>
<dbReference type="InterPro" id="IPR051697">
    <property type="entry name" value="Patched_domain-protein"/>
</dbReference>
<evidence type="ECO:0000313" key="5">
    <source>
        <dbReference type="EMBL" id="CAD8249054.1"/>
    </source>
</evidence>
<feature type="transmembrane region" description="Helical" evidence="3">
    <location>
        <begin position="818"/>
        <end position="839"/>
    </location>
</feature>
<dbReference type="Gene3D" id="1.20.1640.10">
    <property type="entry name" value="Multidrug efflux transporter AcrB transmembrane domain"/>
    <property type="match status" value="2"/>
</dbReference>
<dbReference type="SUPFAM" id="SSF82866">
    <property type="entry name" value="Multidrug efflux transporter AcrB transmembrane domain"/>
    <property type="match status" value="2"/>
</dbReference>
<feature type="transmembrane region" description="Helical" evidence="3">
    <location>
        <begin position="752"/>
        <end position="773"/>
    </location>
</feature>
<accession>A0A7R9TZJ9</accession>
<dbReference type="AlphaFoldDB" id="A0A7R9TZJ9"/>
<keyword evidence="3" id="KW-1133">Transmembrane helix</keyword>